<keyword evidence="3 9" id="KW-1003">Cell membrane</keyword>
<dbReference type="Gene3D" id="3.30.1360.200">
    <property type="match status" value="1"/>
</dbReference>
<keyword evidence="2 9" id="KW-0813">Transport</keyword>
<dbReference type="InterPro" id="IPR055344">
    <property type="entry name" value="SecD_SecF_C_bact"/>
</dbReference>
<feature type="transmembrane region" description="Helical" evidence="9">
    <location>
        <begin position="393"/>
        <end position="410"/>
    </location>
</feature>
<proteinExistence type="inferred from homology"/>
<comment type="subcellular location">
    <subcellularLocation>
        <location evidence="1 9">Cell membrane</location>
        <topology evidence="1 9">Multi-pass membrane protein</topology>
    </subcellularLocation>
</comment>
<keyword evidence="7 9" id="KW-0811">Translocation</keyword>
<sequence length="464" mass="49603">MTKTRIWSAVFILLGIFLWYFVVASEKAPAGTFGGFPFRLGLDLQGGVELVYEADVSALPAGEVDESMDALRDIIERRVNILGVSEPVVQTETGSTGGRRLLVQLPGVTDIDQAIATIGATPLLIFKTERPESERTPILAAQEKVQAALTAGEEPGGVDLGLARNDPYYVETALSGRYLDRALLEFDQQSFEPVVALQFDSEGTKLFREITEANIGKSVAIYLDGAPISSPVVREAISGGRAQISGGFTPQEAKQLVGRLNSGALPVPISLLSTQSVGATLGDAALQKNIWAGIYGTLLVALFLALWYRVPGVVAVASLAVYVAFMLALFKLIPVTLTAAGIAGFIMSIGMAVDANILIFERTKEELGRGRAVSDALAEGFERAWLSIRDSNISSMITAVVLFWLGTSLVKGFALTFGLGVLVSMFTALTVTRAFLFSLKVSDTKATKILFGQGVNRQQLTTDN</sequence>
<dbReference type="InterPro" id="IPR054384">
    <property type="entry name" value="SecDF_P1_head"/>
</dbReference>
<name>A0A2H0REM7_9BACT</name>
<dbReference type="EMBL" id="PCYI01000012">
    <property type="protein sequence ID" value="PIR45002.1"/>
    <property type="molecule type" value="Genomic_DNA"/>
</dbReference>
<comment type="function">
    <text evidence="9">Part of the Sec protein translocase complex. Interacts with the SecYEG preprotein conducting channel. SecDF uses the proton motive force (PMF) to complete protein translocation after the ATP-dependent function of SecA.</text>
</comment>
<dbReference type="GO" id="GO:0006605">
    <property type="term" value="P:protein targeting"/>
    <property type="evidence" value="ECO:0007669"/>
    <property type="project" value="UniProtKB-UniRule"/>
</dbReference>
<evidence type="ECO:0000259" key="11">
    <source>
        <dbReference type="Pfam" id="PF21760"/>
    </source>
</evidence>
<evidence type="ECO:0000256" key="8">
    <source>
        <dbReference type="ARBA" id="ARBA00023136"/>
    </source>
</evidence>
<comment type="caution">
    <text evidence="13">The sequence shown here is derived from an EMBL/GenBank/DDBJ whole genome shotgun (WGS) entry which is preliminary data.</text>
</comment>
<evidence type="ECO:0000259" key="10">
    <source>
        <dbReference type="Pfam" id="PF02355"/>
    </source>
</evidence>
<dbReference type="SUPFAM" id="SSF82866">
    <property type="entry name" value="Multidrug efflux transporter AcrB transmembrane domain"/>
    <property type="match status" value="1"/>
</dbReference>
<evidence type="ECO:0000313" key="13">
    <source>
        <dbReference type="EMBL" id="PIR45002.1"/>
    </source>
</evidence>
<keyword evidence="5 9" id="KW-0653">Protein transport</keyword>
<reference evidence="13 14" key="1">
    <citation type="submission" date="2017-09" db="EMBL/GenBank/DDBJ databases">
        <title>Depth-based differentiation of microbial function through sediment-hosted aquifers and enrichment of novel symbionts in the deep terrestrial subsurface.</title>
        <authorList>
            <person name="Probst A.J."/>
            <person name="Ladd B."/>
            <person name="Jarett J.K."/>
            <person name="Geller-Mcgrath D.E."/>
            <person name="Sieber C.M."/>
            <person name="Emerson J.B."/>
            <person name="Anantharaman K."/>
            <person name="Thomas B.C."/>
            <person name="Malmstrom R."/>
            <person name="Stieglmeier M."/>
            <person name="Klingl A."/>
            <person name="Woyke T."/>
            <person name="Ryan C.M."/>
            <person name="Banfield J.F."/>
        </authorList>
    </citation>
    <scope>NUCLEOTIDE SEQUENCE [LARGE SCALE GENOMIC DNA]</scope>
    <source>
        <strain evidence="13">CG10_big_fil_rev_8_21_14_0_10_51_16</strain>
    </source>
</reference>
<dbReference type="Pfam" id="PF21760">
    <property type="entry name" value="SecD_1st"/>
    <property type="match status" value="1"/>
</dbReference>
<dbReference type="NCBIfam" id="TIGR01129">
    <property type="entry name" value="secD"/>
    <property type="match status" value="1"/>
</dbReference>
<dbReference type="InterPro" id="IPR005791">
    <property type="entry name" value="SecD"/>
</dbReference>
<dbReference type="Pfam" id="PF22599">
    <property type="entry name" value="SecDF_P1_head"/>
    <property type="match status" value="1"/>
</dbReference>
<keyword evidence="8 9" id="KW-0472">Membrane</keyword>
<evidence type="ECO:0000256" key="2">
    <source>
        <dbReference type="ARBA" id="ARBA00022448"/>
    </source>
</evidence>
<evidence type="ECO:0000256" key="4">
    <source>
        <dbReference type="ARBA" id="ARBA00022692"/>
    </source>
</evidence>
<dbReference type="GO" id="GO:0043952">
    <property type="term" value="P:protein transport by the Sec complex"/>
    <property type="evidence" value="ECO:0007669"/>
    <property type="project" value="UniProtKB-UniRule"/>
</dbReference>
<feature type="domain" description="Protein export membrane protein SecD/SecF C-terminal" evidence="10">
    <location>
        <begin position="270"/>
        <end position="438"/>
    </location>
</feature>
<evidence type="ECO:0000256" key="6">
    <source>
        <dbReference type="ARBA" id="ARBA00022989"/>
    </source>
</evidence>
<feature type="transmembrane region" description="Helical" evidence="9">
    <location>
        <begin position="416"/>
        <end position="436"/>
    </location>
</feature>
<dbReference type="Pfam" id="PF07549">
    <property type="entry name" value="Sec_GG"/>
    <property type="match status" value="1"/>
</dbReference>
<dbReference type="PANTHER" id="PTHR30081:SF1">
    <property type="entry name" value="PROTEIN TRANSLOCASE SUBUNIT SECD"/>
    <property type="match status" value="1"/>
</dbReference>
<dbReference type="GO" id="GO:0005886">
    <property type="term" value="C:plasma membrane"/>
    <property type="evidence" value="ECO:0007669"/>
    <property type="project" value="UniProtKB-SubCell"/>
</dbReference>
<gene>
    <name evidence="9 13" type="primary">secD</name>
    <name evidence="13" type="ORF">COV10_01825</name>
</gene>
<feature type="domain" description="Protein translocase subunit SecDF P1" evidence="11">
    <location>
        <begin position="68"/>
        <end position="128"/>
    </location>
</feature>
<evidence type="ECO:0000313" key="14">
    <source>
        <dbReference type="Proteomes" id="UP000228767"/>
    </source>
</evidence>
<evidence type="ECO:0000256" key="1">
    <source>
        <dbReference type="ARBA" id="ARBA00004651"/>
    </source>
</evidence>
<dbReference type="HAMAP" id="MF_01463_B">
    <property type="entry name" value="SecD_B"/>
    <property type="match status" value="1"/>
</dbReference>
<comment type="similarity">
    <text evidence="9">Belongs to the SecD/SecF family. SecD subfamily.</text>
</comment>
<comment type="caution">
    <text evidence="9">Lacks conserved residue(s) required for the propagation of feature annotation.</text>
</comment>
<feature type="transmembrane region" description="Helical" evidence="9">
    <location>
        <begin position="290"/>
        <end position="308"/>
    </location>
</feature>
<dbReference type="AlphaFoldDB" id="A0A2H0REM7"/>
<dbReference type="PANTHER" id="PTHR30081">
    <property type="entry name" value="PROTEIN-EXPORT MEMBRANE PROTEIN SEC"/>
    <property type="match status" value="1"/>
</dbReference>
<comment type="subunit">
    <text evidence="9">Forms a complex with SecF. Part of the essential Sec protein translocation apparatus which comprises SecA, SecYEG and auxiliary proteins SecDF. Other proteins may also be involved.</text>
</comment>
<feature type="domain" description="SecDF P1 head subdomain" evidence="12">
    <location>
        <begin position="165"/>
        <end position="267"/>
    </location>
</feature>
<dbReference type="InterPro" id="IPR022813">
    <property type="entry name" value="SecD/SecF_arch_bac"/>
</dbReference>
<dbReference type="Proteomes" id="UP000228767">
    <property type="component" value="Unassembled WGS sequence"/>
</dbReference>
<accession>A0A2H0REM7</accession>
<feature type="transmembrane region" description="Helical" evidence="9">
    <location>
        <begin position="313"/>
        <end position="333"/>
    </location>
</feature>
<keyword evidence="6 9" id="KW-1133">Transmembrane helix</keyword>
<dbReference type="InterPro" id="IPR048634">
    <property type="entry name" value="SecD_SecF_C"/>
</dbReference>
<dbReference type="InterPro" id="IPR048631">
    <property type="entry name" value="SecD_1st"/>
</dbReference>
<dbReference type="GO" id="GO:0065002">
    <property type="term" value="P:intracellular protein transmembrane transport"/>
    <property type="evidence" value="ECO:0007669"/>
    <property type="project" value="UniProtKB-UniRule"/>
</dbReference>
<keyword evidence="4 9" id="KW-0812">Transmembrane</keyword>
<evidence type="ECO:0000256" key="9">
    <source>
        <dbReference type="HAMAP-Rule" id="MF_01463"/>
    </source>
</evidence>
<evidence type="ECO:0000256" key="3">
    <source>
        <dbReference type="ARBA" id="ARBA00022475"/>
    </source>
</evidence>
<dbReference type="GO" id="GO:0015450">
    <property type="term" value="F:protein-transporting ATPase activity"/>
    <property type="evidence" value="ECO:0007669"/>
    <property type="project" value="InterPro"/>
</dbReference>
<dbReference type="Gene3D" id="3.30.70.3400">
    <property type="match status" value="1"/>
</dbReference>
<feature type="transmembrane region" description="Helical" evidence="9">
    <location>
        <begin position="339"/>
        <end position="360"/>
    </location>
</feature>
<dbReference type="Pfam" id="PF02355">
    <property type="entry name" value="SecD_SecF_C"/>
    <property type="match status" value="1"/>
</dbReference>
<dbReference type="Gene3D" id="1.20.1640.10">
    <property type="entry name" value="Multidrug efflux transporter AcrB transmembrane domain"/>
    <property type="match status" value="1"/>
</dbReference>
<evidence type="ECO:0000259" key="12">
    <source>
        <dbReference type="Pfam" id="PF22599"/>
    </source>
</evidence>
<dbReference type="InterPro" id="IPR022646">
    <property type="entry name" value="SecD/SecF_CS"/>
</dbReference>
<organism evidence="13 14">
    <name type="scientific">Candidatus Vogelbacteria bacterium CG10_big_fil_rev_8_21_14_0_10_51_16</name>
    <dbReference type="NCBI Taxonomy" id="1975045"/>
    <lineage>
        <taxon>Bacteria</taxon>
        <taxon>Candidatus Vogeliibacteriota</taxon>
    </lineage>
</organism>
<evidence type="ECO:0000256" key="7">
    <source>
        <dbReference type="ARBA" id="ARBA00023010"/>
    </source>
</evidence>
<evidence type="ECO:0000256" key="5">
    <source>
        <dbReference type="ARBA" id="ARBA00022927"/>
    </source>
</evidence>
<protein>
    <recommendedName>
        <fullName evidence="9">Protein translocase subunit SecD</fullName>
    </recommendedName>
</protein>
<dbReference type="NCBIfam" id="TIGR00916">
    <property type="entry name" value="2A0604s01"/>
    <property type="match status" value="1"/>
</dbReference>